<keyword evidence="4 6" id="KW-1133">Transmembrane helix</keyword>
<evidence type="ECO:0000256" key="2">
    <source>
        <dbReference type="ARBA" id="ARBA00009694"/>
    </source>
</evidence>
<dbReference type="RefSeq" id="WP_246109505.1">
    <property type="nucleotide sequence ID" value="NZ_CP036262.1"/>
</dbReference>
<dbReference type="PANTHER" id="PTHR43461">
    <property type="entry name" value="TRANSMEMBRANE PROTEIN 256"/>
    <property type="match status" value="1"/>
</dbReference>
<dbReference type="Proteomes" id="UP000320672">
    <property type="component" value="Chromosome"/>
</dbReference>
<comment type="subcellular location">
    <subcellularLocation>
        <location evidence="1">Membrane</location>
        <topology evidence="1">Multi-pass membrane protein</topology>
    </subcellularLocation>
</comment>
<dbReference type="AlphaFoldDB" id="A0A517MKA7"/>
<evidence type="ECO:0000256" key="3">
    <source>
        <dbReference type="ARBA" id="ARBA00022692"/>
    </source>
</evidence>
<accession>A0A517MKA7</accession>
<keyword evidence="3 6" id="KW-0812">Transmembrane</keyword>
<feature type="transmembrane region" description="Helical" evidence="6">
    <location>
        <begin position="17"/>
        <end position="43"/>
    </location>
</feature>
<feature type="transmembrane region" description="Helical" evidence="6">
    <location>
        <begin position="63"/>
        <end position="84"/>
    </location>
</feature>
<keyword evidence="8" id="KW-1185">Reference proteome</keyword>
<protein>
    <recommendedName>
        <fullName evidence="9">DUF423 domain-containing protein</fullName>
    </recommendedName>
</protein>
<dbReference type="InterPro" id="IPR006696">
    <property type="entry name" value="DUF423"/>
</dbReference>
<reference evidence="7 8" key="1">
    <citation type="submission" date="2019-02" db="EMBL/GenBank/DDBJ databases">
        <title>Deep-cultivation of Planctomycetes and their phenomic and genomic characterization uncovers novel biology.</title>
        <authorList>
            <person name="Wiegand S."/>
            <person name="Jogler M."/>
            <person name="Boedeker C."/>
            <person name="Pinto D."/>
            <person name="Vollmers J."/>
            <person name="Rivas-Marin E."/>
            <person name="Kohn T."/>
            <person name="Peeters S.H."/>
            <person name="Heuer A."/>
            <person name="Rast P."/>
            <person name="Oberbeckmann S."/>
            <person name="Bunk B."/>
            <person name="Jeske O."/>
            <person name="Meyerdierks A."/>
            <person name="Storesund J.E."/>
            <person name="Kallscheuer N."/>
            <person name="Luecker S."/>
            <person name="Lage O.M."/>
            <person name="Pohl T."/>
            <person name="Merkel B.J."/>
            <person name="Hornburger P."/>
            <person name="Mueller R.-W."/>
            <person name="Bruemmer F."/>
            <person name="Labrenz M."/>
            <person name="Spormann A.M."/>
            <person name="Op den Camp H."/>
            <person name="Overmann J."/>
            <person name="Amann R."/>
            <person name="Jetten M.S.M."/>
            <person name="Mascher T."/>
            <person name="Medema M.H."/>
            <person name="Devos D.P."/>
            <person name="Kaster A.-K."/>
            <person name="Ovreas L."/>
            <person name="Rohde M."/>
            <person name="Galperin M.Y."/>
            <person name="Jogler C."/>
        </authorList>
    </citation>
    <scope>NUCLEOTIDE SEQUENCE [LARGE SCALE GENOMIC DNA]</scope>
    <source>
        <strain evidence="7 8">FF011L</strain>
    </source>
</reference>
<dbReference type="EMBL" id="CP036262">
    <property type="protein sequence ID" value="QDS95227.1"/>
    <property type="molecule type" value="Genomic_DNA"/>
</dbReference>
<keyword evidence="5 6" id="KW-0472">Membrane</keyword>
<feature type="transmembrane region" description="Helical" evidence="6">
    <location>
        <begin position="125"/>
        <end position="145"/>
    </location>
</feature>
<evidence type="ECO:0008006" key="9">
    <source>
        <dbReference type="Google" id="ProtNLM"/>
    </source>
</evidence>
<dbReference type="Pfam" id="PF04241">
    <property type="entry name" value="DUF423"/>
    <property type="match status" value="1"/>
</dbReference>
<comment type="similarity">
    <text evidence="2">Belongs to the UPF0382 family.</text>
</comment>
<feature type="transmembrane region" description="Helical" evidence="6">
    <location>
        <begin position="91"/>
        <end position="113"/>
    </location>
</feature>
<evidence type="ECO:0000256" key="4">
    <source>
        <dbReference type="ARBA" id="ARBA00022989"/>
    </source>
</evidence>
<name>A0A517MKA7_9BACT</name>
<evidence type="ECO:0000256" key="6">
    <source>
        <dbReference type="SAM" id="Phobius"/>
    </source>
</evidence>
<dbReference type="PANTHER" id="PTHR43461:SF1">
    <property type="entry name" value="TRANSMEMBRANE PROTEIN 256"/>
    <property type="match status" value="1"/>
</dbReference>
<organism evidence="7 8">
    <name type="scientific">Roseimaritima multifibrata</name>
    <dbReference type="NCBI Taxonomy" id="1930274"/>
    <lineage>
        <taxon>Bacteria</taxon>
        <taxon>Pseudomonadati</taxon>
        <taxon>Planctomycetota</taxon>
        <taxon>Planctomycetia</taxon>
        <taxon>Pirellulales</taxon>
        <taxon>Pirellulaceae</taxon>
        <taxon>Roseimaritima</taxon>
    </lineage>
</organism>
<evidence type="ECO:0000256" key="5">
    <source>
        <dbReference type="ARBA" id="ARBA00023136"/>
    </source>
</evidence>
<dbReference type="KEGG" id="rml:FF011L_40200"/>
<proteinExistence type="inferred from homology"/>
<sequence>MSDAPAAAMNQASTARWLCVIGLLGGLGVLIGAFGAHGLPAYLEAREIPADVIAKRVDQLGVGVHYHLLHVVALLACLAIPFPLSLRQRSMVLCSWVIGVGLFSGSLYLLVMFNQPKFGMITPLGGLSLIGGWFGLAFAAGKAVYRSSR</sequence>
<evidence type="ECO:0000313" key="7">
    <source>
        <dbReference type="EMBL" id="QDS95227.1"/>
    </source>
</evidence>
<dbReference type="GO" id="GO:0016020">
    <property type="term" value="C:membrane"/>
    <property type="evidence" value="ECO:0007669"/>
    <property type="project" value="UniProtKB-SubCell"/>
</dbReference>
<evidence type="ECO:0000313" key="8">
    <source>
        <dbReference type="Proteomes" id="UP000320672"/>
    </source>
</evidence>
<gene>
    <name evidence="7" type="ORF">FF011L_40200</name>
</gene>
<evidence type="ECO:0000256" key="1">
    <source>
        <dbReference type="ARBA" id="ARBA00004141"/>
    </source>
</evidence>